<keyword evidence="11" id="KW-1185">Reference proteome</keyword>
<evidence type="ECO:0000313" key="12">
    <source>
        <dbReference type="WBParaSite" id="nRc.2.0.1.t15255-RA"/>
    </source>
</evidence>
<evidence type="ECO:0000313" key="11">
    <source>
        <dbReference type="Proteomes" id="UP000887565"/>
    </source>
</evidence>
<accession>A0A915IN67</accession>
<dbReference type="PROSITE" id="PS50267">
    <property type="entry name" value="NA_NEUROTRAN_SYMP_3"/>
    <property type="match status" value="1"/>
</dbReference>
<keyword evidence="7 10" id="KW-0472">Membrane</keyword>
<dbReference type="GO" id="GO:0005886">
    <property type="term" value="C:plasma membrane"/>
    <property type="evidence" value="ECO:0007669"/>
    <property type="project" value="TreeGrafter"/>
</dbReference>
<dbReference type="GO" id="GO:0005283">
    <property type="term" value="F:amino acid:sodium symporter activity"/>
    <property type="evidence" value="ECO:0007669"/>
    <property type="project" value="TreeGrafter"/>
</dbReference>
<keyword evidence="8" id="KW-0325">Glycoprotein</keyword>
<keyword evidence="5" id="KW-0769">Symport</keyword>
<evidence type="ECO:0000256" key="7">
    <source>
        <dbReference type="ARBA" id="ARBA00023136"/>
    </source>
</evidence>
<evidence type="ECO:0000256" key="5">
    <source>
        <dbReference type="ARBA" id="ARBA00022847"/>
    </source>
</evidence>
<dbReference type="PANTHER" id="PTHR11616">
    <property type="entry name" value="SODIUM/CHLORIDE DEPENDENT TRANSPORTER"/>
    <property type="match status" value="1"/>
</dbReference>
<sequence length="118" mass="12878">MTMPVWKDAGTQVIYSSGVGFGTLIALSSYNKYRNNVYKDAITVCIINFITSLAAVCLVFSILGFMANATGNTMEQIVKDGMDLAFLVFPQAFSMLTTSQVWSAMFFLMIATLVLGSM</sequence>
<dbReference type="PRINTS" id="PR00176">
    <property type="entry name" value="NANEUSMPORT"/>
</dbReference>
<dbReference type="SUPFAM" id="SSF161070">
    <property type="entry name" value="SNF-like"/>
    <property type="match status" value="1"/>
</dbReference>
<feature type="transmembrane region" description="Helical" evidence="10">
    <location>
        <begin position="12"/>
        <end position="30"/>
    </location>
</feature>
<dbReference type="GO" id="GO:0015179">
    <property type="term" value="F:L-amino acid transmembrane transporter activity"/>
    <property type="evidence" value="ECO:0007669"/>
    <property type="project" value="TreeGrafter"/>
</dbReference>
<feature type="binding site" evidence="9">
    <location>
        <position position="16"/>
    </location>
    <ligand>
        <name>Na(+)</name>
        <dbReference type="ChEBI" id="CHEBI:29101"/>
        <label>1</label>
    </ligand>
</feature>
<evidence type="ECO:0000256" key="4">
    <source>
        <dbReference type="ARBA" id="ARBA00022692"/>
    </source>
</evidence>
<reference evidence="12" key="1">
    <citation type="submission" date="2022-11" db="UniProtKB">
        <authorList>
            <consortium name="WormBaseParasite"/>
        </authorList>
    </citation>
    <scope>IDENTIFICATION</scope>
</reference>
<dbReference type="GO" id="GO:0089718">
    <property type="term" value="P:amino acid import across plasma membrane"/>
    <property type="evidence" value="ECO:0007669"/>
    <property type="project" value="TreeGrafter"/>
</dbReference>
<protein>
    <submittedName>
        <fullName evidence="12">Uncharacterized protein</fullName>
    </submittedName>
</protein>
<dbReference type="AlphaFoldDB" id="A0A915IN67"/>
<dbReference type="InterPro" id="IPR037272">
    <property type="entry name" value="SNS_sf"/>
</dbReference>
<keyword evidence="4 10" id="KW-0812">Transmembrane</keyword>
<keyword evidence="9" id="KW-0915">Sodium</keyword>
<evidence type="ECO:0000256" key="2">
    <source>
        <dbReference type="ARBA" id="ARBA00006459"/>
    </source>
</evidence>
<comment type="similarity">
    <text evidence="2">Belongs to the sodium:neurotransmitter symporter (SNF) (TC 2.A.22) family.</text>
</comment>
<dbReference type="GO" id="GO:0046872">
    <property type="term" value="F:metal ion binding"/>
    <property type="evidence" value="ECO:0007669"/>
    <property type="project" value="UniProtKB-KW"/>
</dbReference>
<feature type="binding site" evidence="9">
    <location>
        <position position="117"/>
    </location>
    <ligand>
        <name>Na(+)</name>
        <dbReference type="ChEBI" id="CHEBI:29101"/>
        <label>1</label>
    </ligand>
</feature>
<feature type="transmembrane region" description="Helical" evidence="10">
    <location>
        <begin position="42"/>
        <end position="67"/>
    </location>
</feature>
<dbReference type="WBParaSite" id="nRc.2.0.1.t15255-RA">
    <property type="protein sequence ID" value="nRc.2.0.1.t15255-RA"/>
    <property type="gene ID" value="nRc.2.0.1.g15255"/>
</dbReference>
<evidence type="ECO:0000256" key="10">
    <source>
        <dbReference type="SAM" id="Phobius"/>
    </source>
</evidence>
<comment type="subcellular location">
    <subcellularLocation>
        <location evidence="1">Membrane</location>
        <topology evidence="1">Multi-pass membrane protein</topology>
    </subcellularLocation>
</comment>
<keyword evidence="6 10" id="KW-1133">Transmembrane helix</keyword>
<dbReference type="OMA" id="ITVCIIN"/>
<dbReference type="Proteomes" id="UP000887565">
    <property type="component" value="Unplaced"/>
</dbReference>
<feature type="binding site" evidence="9">
    <location>
        <position position="48"/>
    </location>
    <ligand>
        <name>Na(+)</name>
        <dbReference type="ChEBI" id="CHEBI:29101"/>
        <label>1</label>
    </ligand>
</feature>
<evidence type="ECO:0000256" key="6">
    <source>
        <dbReference type="ARBA" id="ARBA00022989"/>
    </source>
</evidence>
<feature type="binding site" evidence="9">
    <location>
        <position position="113"/>
    </location>
    <ligand>
        <name>Na(+)</name>
        <dbReference type="ChEBI" id="CHEBI:29101"/>
        <label>1</label>
    </ligand>
</feature>
<feature type="transmembrane region" description="Helical" evidence="10">
    <location>
        <begin position="87"/>
        <end position="115"/>
    </location>
</feature>
<proteinExistence type="inferred from homology"/>
<evidence type="ECO:0000256" key="1">
    <source>
        <dbReference type="ARBA" id="ARBA00004141"/>
    </source>
</evidence>
<dbReference type="PANTHER" id="PTHR11616:SF321">
    <property type="entry name" value="SODIUM-DEPENDENT NUTRIENT AMINO ACID TRANSPORTER 1-RELATED"/>
    <property type="match status" value="1"/>
</dbReference>
<organism evidence="11 12">
    <name type="scientific">Romanomermis culicivorax</name>
    <name type="common">Nematode worm</name>
    <dbReference type="NCBI Taxonomy" id="13658"/>
    <lineage>
        <taxon>Eukaryota</taxon>
        <taxon>Metazoa</taxon>
        <taxon>Ecdysozoa</taxon>
        <taxon>Nematoda</taxon>
        <taxon>Enoplea</taxon>
        <taxon>Dorylaimia</taxon>
        <taxon>Mermithida</taxon>
        <taxon>Mermithoidea</taxon>
        <taxon>Mermithidae</taxon>
        <taxon>Romanomermis</taxon>
    </lineage>
</organism>
<keyword evidence="9" id="KW-0479">Metal-binding</keyword>
<evidence type="ECO:0000256" key="3">
    <source>
        <dbReference type="ARBA" id="ARBA00022448"/>
    </source>
</evidence>
<dbReference type="Pfam" id="PF00209">
    <property type="entry name" value="SNF"/>
    <property type="match status" value="1"/>
</dbReference>
<evidence type="ECO:0000256" key="8">
    <source>
        <dbReference type="ARBA" id="ARBA00023180"/>
    </source>
</evidence>
<evidence type="ECO:0000256" key="9">
    <source>
        <dbReference type="PIRSR" id="PIRSR600175-1"/>
    </source>
</evidence>
<dbReference type="InterPro" id="IPR000175">
    <property type="entry name" value="Na/ntran_symport"/>
</dbReference>
<name>A0A915IN67_ROMCU</name>
<keyword evidence="3" id="KW-0813">Transport</keyword>